<sequence length="206" mass="24015">MIGTLNWEYFLVASLSVMKKKLKIRHVIFITLALCSLVAFGQTPIANRVKAVAKKLPQSATVVAKYTDNQRHCLYYIHDNRLFCYDVMTNRCEETVFSSDAYHSIVSSWLSPDGNFFFLVVDRGFSGAAYWNAGQALWRYDSRRKQSYKVGEGFEIKHRRGCNVIKRGTRCLNPHATIKQQRWMAKDHYYDLYGKVIWSKDEYEVK</sequence>
<name>A0A2U0UNX0_9BACT</name>
<dbReference type="Proteomes" id="UP000245870">
    <property type="component" value="Unassembled WGS sequence"/>
</dbReference>
<comment type="caution">
    <text evidence="1">The sequence shown here is derived from an EMBL/GenBank/DDBJ whole genome shotgun (WGS) entry which is preliminary data.</text>
</comment>
<protein>
    <submittedName>
        <fullName evidence="1">Uncharacterized protein</fullName>
    </submittedName>
</protein>
<dbReference type="EMBL" id="QENY01000001">
    <property type="protein sequence ID" value="PVX59349.1"/>
    <property type="molecule type" value="Genomic_DNA"/>
</dbReference>
<dbReference type="SUPFAM" id="SSF82171">
    <property type="entry name" value="DPP6 N-terminal domain-like"/>
    <property type="match status" value="1"/>
</dbReference>
<keyword evidence="2" id="KW-1185">Reference proteome</keyword>
<proteinExistence type="predicted"/>
<dbReference type="AlphaFoldDB" id="A0A2U0UNX0"/>
<evidence type="ECO:0000313" key="1">
    <source>
        <dbReference type="EMBL" id="PVX59349.1"/>
    </source>
</evidence>
<gene>
    <name evidence="1" type="ORF">C7379_101119</name>
</gene>
<reference evidence="1 2" key="1">
    <citation type="submission" date="2018-05" db="EMBL/GenBank/DDBJ databases">
        <title>Genomic Encyclopedia of Type Strains, Phase IV (KMG-IV): sequencing the most valuable type-strain genomes for metagenomic binning, comparative biology and taxonomic classification.</title>
        <authorList>
            <person name="Goeker M."/>
        </authorList>
    </citation>
    <scope>NUCLEOTIDE SEQUENCE [LARGE SCALE GENOMIC DNA]</scope>
    <source>
        <strain evidence="1 2">DSM 100333</strain>
    </source>
</reference>
<organism evidence="1 2">
    <name type="scientific">Hallella colorans</name>
    <dbReference type="NCBI Taxonomy" id="1703337"/>
    <lineage>
        <taxon>Bacteria</taxon>
        <taxon>Pseudomonadati</taxon>
        <taxon>Bacteroidota</taxon>
        <taxon>Bacteroidia</taxon>
        <taxon>Bacteroidales</taxon>
        <taxon>Prevotellaceae</taxon>
        <taxon>Hallella</taxon>
    </lineage>
</organism>
<evidence type="ECO:0000313" key="2">
    <source>
        <dbReference type="Proteomes" id="UP000245870"/>
    </source>
</evidence>
<accession>A0A2U0UNX0</accession>